<sequence>MKYLSYDAIESINNQLSYIDNGDTRIFGRMEVYSCKSTTQDRKLKHHIDSKYEQEMDFDVILSPKSPYGPLSQTTSRKTLFYLLSTLNAVYPDYDFSDTKPELFTKIPTAGLVINQVKNLFFVHFGNSQPVADSIWESVDQVMNVKVINDSSQDCDIYAFTPGRDVEPDAEEGNLWSVLAPLQPEETTELMYDSVSEEEDLFSKSLSYEQYTMQQMDI</sequence>
<dbReference type="GO" id="GO:0005634">
    <property type="term" value="C:nucleus"/>
    <property type="evidence" value="ECO:0007669"/>
    <property type="project" value="TreeGrafter"/>
</dbReference>
<dbReference type="GO" id="GO:0000994">
    <property type="term" value="F:RNA polymerase III core binding"/>
    <property type="evidence" value="ECO:0007669"/>
    <property type="project" value="TreeGrafter"/>
</dbReference>
<reference evidence="1" key="1">
    <citation type="submission" date="2020-05" db="EMBL/GenBank/DDBJ databases">
        <title>Phylogenomic resolution of chytrid fungi.</title>
        <authorList>
            <person name="Stajich J.E."/>
            <person name="Amses K."/>
            <person name="Simmons R."/>
            <person name="Seto K."/>
            <person name="Myers J."/>
            <person name="Bonds A."/>
            <person name="Quandt C.A."/>
            <person name="Barry K."/>
            <person name="Liu P."/>
            <person name="Grigoriev I."/>
            <person name="Longcore J.E."/>
            <person name="James T.Y."/>
        </authorList>
    </citation>
    <scope>NUCLEOTIDE SEQUENCE</scope>
    <source>
        <strain evidence="1">PLAUS21</strain>
    </source>
</reference>
<organism evidence="1 2">
    <name type="scientific">Boothiomyces macroporosus</name>
    <dbReference type="NCBI Taxonomy" id="261099"/>
    <lineage>
        <taxon>Eukaryota</taxon>
        <taxon>Fungi</taxon>
        <taxon>Fungi incertae sedis</taxon>
        <taxon>Chytridiomycota</taxon>
        <taxon>Chytridiomycota incertae sedis</taxon>
        <taxon>Chytridiomycetes</taxon>
        <taxon>Rhizophydiales</taxon>
        <taxon>Terramycetaceae</taxon>
        <taxon>Boothiomyces</taxon>
    </lineage>
</organism>
<gene>
    <name evidence="1" type="ORF">HK103_005526</name>
</gene>
<dbReference type="AlphaFoldDB" id="A0AAD5Y3A5"/>
<evidence type="ECO:0000313" key="1">
    <source>
        <dbReference type="EMBL" id="KAJ3256397.1"/>
    </source>
</evidence>
<keyword evidence="2" id="KW-1185">Reference proteome</keyword>
<comment type="caution">
    <text evidence="1">The sequence shown here is derived from an EMBL/GenBank/DDBJ whole genome shotgun (WGS) entry which is preliminary data.</text>
</comment>
<dbReference type="PANTHER" id="PTHR22504:SF0">
    <property type="entry name" value="REPRESSOR OF RNA POLYMERASE III TRANSCRIPTION MAF1 HOMOLOG"/>
    <property type="match status" value="1"/>
</dbReference>
<name>A0AAD5Y3A5_9FUNG</name>
<accession>A0AAD5Y3A5</accession>
<dbReference type="Gene3D" id="3.40.1000.50">
    <property type="entry name" value="Repressor of RNA polymerase III transcription Maf1"/>
    <property type="match status" value="1"/>
</dbReference>
<dbReference type="PANTHER" id="PTHR22504">
    <property type="entry name" value="REPRESSOR OF RNA POLYMERASE III TRANSCRIPTION MAF1"/>
    <property type="match status" value="1"/>
</dbReference>
<protein>
    <recommendedName>
        <fullName evidence="3">Repressor of RNA polymerase III transcription MAF1</fullName>
    </recommendedName>
</protein>
<evidence type="ECO:0008006" key="3">
    <source>
        <dbReference type="Google" id="ProtNLM"/>
    </source>
</evidence>
<dbReference type="InterPro" id="IPR038564">
    <property type="entry name" value="Maf1_sf"/>
</dbReference>
<dbReference type="Proteomes" id="UP001210925">
    <property type="component" value="Unassembled WGS sequence"/>
</dbReference>
<proteinExistence type="predicted"/>
<evidence type="ECO:0000313" key="2">
    <source>
        <dbReference type="Proteomes" id="UP001210925"/>
    </source>
</evidence>
<dbReference type="GO" id="GO:0016480">
    <property type="term" value="P:negative regulation of transcription by RNA polymerase III"/>
    <property type="evidence" value="ECO:0007669"/>
    <property type="project" value="InterPro"/>
</dbReference>
<dbReference type="InterPro" id="IPR015257">
    <property type="entry name" value="Maf1"/>
</dbReference>
<dbReference type="EMBL" id="JADGKB010000051">
    <property type="protein sequence ID" value="KAJ3256397.1"/>
    <property type="molecule type" value="Genomic_DNA"/>
</dbReference>
<dbReference type="Pfam" id="PF09174">
    <property type="entry name" value="Maf1"/>
    <property type="match status" value="1"/>
</dbReference>